<dbReference type="Proteomes" id="UP000807769">
    <property type="component" value="Unassembled WGS sequence"/>
</dbReference>
<dbReference type="OrthoDB" id="3246731at2759"/>
<dbReference type="GeneID" id="64625964"/>
<gene>
    <name evidence="1" type="ORF">BJ212DRAFT_1286563</name>
</gene>
<accession>A0A9P7J3M7</accession>
<sequence>AHWHRQPDGKLKQGTLQKWRHNCSAKYNIFTPHDLHACPRILIVCRNPHSHPPPAPVKTPPGLVNVVHGLLALMKWKLADATPRQIFLDTTFVEGLHHALAWDLTSCGRDAILQDLHPSLANLDHVQRLITTLQNKKYPSGTGFEGACLLANEHASLPPEQCYVHCAEVHPIEHGKELKLVICMTTKMSQHLLQAKHLSIDTSFKHAQGWQEFEIESWDVDHICLYCGNTYSSHYLAVVGARAFTMSQTAKAHVILFQHIFEIASADTGLPIMFHHIHGTGFETVIADSHKGQGLSLGMYCVQLCCSVTAQCIYEPHHHICDLNPYDHLRCFFHTCVAHYKRNILSLCTHVSQDIFSAMLSLATSEHHPDLNATLNIIWNGGLKASAWLRDKLDGMKFALPAIYQPSSLIPLHLWRASPATTNRNEQAHCNAYREGVHLTLLTGLMKGMRFDQGAMMSINKHTSFGIATHDHEATHIHRAMRCVSRQSLCY</sequence>
<dbReference type="RefSeq" id="XP_041186070.1">
    <property type="nucleotide sequence ID" value="XM_041331947.1"/>
</dbReference>
<name>A0A9P7J3M7_9AGAM</name>
<dbReference type="EMBL" id="JABBWG010000094">
    <property type="protein sequence ID" value="KAG1801282.1"/>
    <property type="molecule type" value="Genomic_DNA"/>
</dbReference>
<organism evidence="1 2">
    <name type="scientific">Suillus subaureus</name>
    <dbReference type="NCBI Taxonomy" id="48587"/>
    <lineage>
        <taxon>Eukaryota</taxon>
        <taxon>Fungi</taxon>
        <taxon>Dikarya</taxon>
        <taxon>Basidiomycota</taxon>
        <taxon>Agaricomycotina</taxon>
        <taxon>Agaricomycetes</taxon>
        <taxon>Agaricomycetidae</taxon>
        <taxon>Boletales</taxon>
        <taxon>Suillineae</taxon>
        <taxon>Suillaceae</taxon>
        <taxon>Suillus</taxon>
    </lineage>
</organism>
<dbReference type="AlphaFoldDB" id="A0A9P7J3M7"/>
<evidence type="ECO:0000313" key="1">
    <source>
        <dbReference type="EMBL" id="KAG1801282.1"/>
    </source>
</evidence>
<comment type="caution">
    <text evidence="1">The sequence shown here is derived from an EMBL/GenBank/DDBJ whole genome shotgun (WGS) entry which is preliminary data.</text>
</comment>
<feature type="non-terminal residue" evidence="1">
    <location>
        <position position="491"/>
    </location>
</feature>
<evidence type="ECO:0000313" key="2">
    <source>
        <dbReference type="Proteomes" id="UP000807769"/>
    </source>
</evidence>
<keyword evidence="2" id="KW-1185">Reference proteome</keyword>
<protein>
    <submittedName>
        <fullName evidence="1">Uncharacterized protein</fullName>
    </submittedName>
</protein>
<proteinExistence type="predicted"/>
<reference evidence="1" key="1">
    <citation type="journal article" date="2020" name="New Phytol.">
        <title>Comparative genomics reveals dynamic genome evolution in host specialist ectomycorrhizal fungi.</title>
        <authorList>
            <person name="Lofgren L.A."/>
            <person name="Nguyen N.H."/>
            <person name="Vilgalys R."/>
            <person name="Ruytinx J."/>
            <person name="Liao H.L."/>
            <person name="Branco S."/>
            <person name="Kuo A."/>
            <person name="LaButti K."/>
            <person name="Lipzen A."/>
            <person name="Andreopoulos W."/>
            <person name="Pangilinan J."/>
            <person name="Riley R."/>
            <person name="Hundley H."/>
            <person name="Na H."/>
            <person name="Barry K."/>
            <person name="Grigoriev I.V."/>
            <person name="Stajich J.E."/>
            <person name="Kennedy P.G."/>
        </authorList>
    </citation>
    <scope>NUCLEOTIDE SEQUENCE</scope>
    <source>
        <strain evidence="1">MN1</strain>
    </source>
</reference>